<name>A0A8J1M9N1_XENLA</name>
<dbReference type="Proteomes" id="UP000186698">
    <property type="component" value="Chromosome 2L"/>
</dbReference>
<protein>
    <submittedName>
        <fullName evidence="4">Glutamate-rich protein 6 isoform X1</fullName>
    </submittedName>
</protein>
<accession>A0A8J1M9N1</accession>
<dbReference type="GeneID" id="108708526"/>
<gene>
    <name evidence="4" type="primary">LOC108708526</name>
</gene>
<dbReference type="AlphaFoldDB" id="A0A8J1M9N1"/>
<dbReference type="InterPro" id="IPR029281">
    <property type="entry name" value="FAM194_C"/>
</dbReference>
<proteinExistence type="predicted"/>
<evidence type="ECO:0000313" key="3">
    <source>
        <dbReference type="Proteomes" id="UP000186698"/>
    </source>
</evidence>
<dbReference type="RefSeq" id="XP_041438407.1">
    <property type="nucleotide sequence ID" value="XM_041582473.1"/>
</dbReference>
<dbReference type="PANTHER" id="PTHR23093:SF22">
    <property type="entry name" value="GLUTAMATE-RICH PROTEIN 6B"/>
    <property type="match status" value="1"/>
</dbReference>
<dbReference type="OrthoDB" id="527209at2759"/>
<sequence length="631" mass="71484">MADHASNGMTPTGPSHSLEPLHLTVENVTKLELEYQSVEGFLSGRDDAEKYIMVSQWLSQDGGKSTAAALPPEANSVHSIEDQKPNVQMRTQMEKILSPEEHKSKTQDSKITVTTNDSAVKKERMNRTTALVKGCTLESRKLKAKSVETQTDWSWHTIPSPRFIKNEISETEDTNAEVIAAKETRQSFSENTSEIKSPDSECEEELVESELPLDDKDDIQRESEGPALCTFCHQAEKALPTVDQLASEPVDMLFCCLKFQELFQHLISEIIESQSSEETDEAANMNLFTSIKADEKAAKQLKEKLQNEDLEDYISSIARHVSLFGSLFAMETISFTLTPEDNSVLKYVQPDGQHSYSSDVFDANSAFCSLPMVCKDNVKKCCETASNLDSTEDKFIIQFPNGTGQIFYPSGNTGILITCCSPAQYTFIILEDSQQNPQIQAVFMSNGHAVCYHQNGFIWTVLDPFGGSYFNENGIRQKAWSWWDFSHHVHAPPFQPITMSLNTNTEVKVISQENIELTFSSKDKRVTFNVGSKLMVKDHQKIILWKQRIREEENYLYLKRQQISGLLRNISTLVRDFANHCGRKDFNDYVTQLHKTFRYTRKLTDKHKNDQGMLPKGSKKYHGNKKTPVVT</sequence>
<evidence type="ECO:0000259" key="2">
    <source>
        <dbReference type="Pfam" id="PF14977"/>
    </source>
</evidence>
<organism evidence="3 4">
    <name type="scientific">Xenopus laevis</name>
    <name type="common">African clawed frog</name>
    <dbReference type="NCBI Taxonomy" id="8355"/>
    <lineage>
        <taxon>Eukaryota</taxon>
        <taxon>Metazoa</taxon>
        <taxon>Chordata</taxon>
        <taxon>Craniata</taxon>
        <taxon>Vertebrata</taxon>
        <taxon>Euteleostomi</taxon>
        <taxon>Amphibia</taxon>
        <taxon>Batrachia</taxon>
        <taxon>Anura</taxon>
        <taxon>Pipoidea</taxon>
        <taxon>Pipidae</taxon>
        <taxon>Xenopodinae</taxon>
        <taxon>Xenopus</taxon>
        <taxon>Xenopus</taxon>
    </lineage>
</organism>
<keyword evidence="3" id="KW-1185">Reference proteome</keyword>
<evidence type="ECO:0000313" key="4">
    <source>
        <dbReference type="RefSeq" id="XP_041438407.1"/>
    </source>
</evidence>
<dbReference type="PANTHER" id="PTHR23093">
    <property type="entry name" value="SIMILAR TO CHROMOSOME 3 OPEN READING FRAME 20"/>
    <property type="match status" value="1"/>
</dbReference>
<feature type="region of interest" description="Disordered" evidence="1">
    <location>
        <begin position="1"/>
        <end position="20"/>
    </location>
</feature>
<dbReference type="CTD" id="108708526"/>
<feature type="domain" description="FAM194 C-terminal" evidence="2">
    <location>
        <begin position="391"/>
        <end position="575"/>
    </location>
</feature>
<reference evidence="4" key="1">
    <citation type="submission" date="2025-08" db="UniProtKB">
        <authorList>
            <consortium name="RefSeq"/>
        </authorList>
    </citation>
    <scope>IDENTIFICATION</scope>
    <source>
        <strain evidence="4">J_2021</strain>
        <tissue evidence="4">Erythrocytes</tissue>
    </source>
</reference>
<evidence type="ECO:0000256" key="1">
    <source>
        <dbReference type="SAM" id="MobiDB-lite"/>
    </source>
</evidence>
<feature type="region of interest" description="Disordered" evidence="1">
    <location>
        <begin position="604"/>
        <end position="631"/>
    </location>
</feature>
<dbReference type="Pfam" id="PF14977">
    <property type="entry name" value="FAM194"/>
    <property type="match status" value="1"/>
</dbReference>